<dbReference type="SUPFAM" id="SSF51735">
    <property type="entry name" value="NAD(P)-binding Rossmann-fold domains"/>
    <property type="match status" value="1"/>
</dbReference>
<dbReference type="GO" id="GO:0005737">
    <property type="term" value="C:cytoplasm"/>
    <property type="evidence" value="ECO:0007669"/>
    <property type="project" value="TreeGrafter"/>
</dbReference>
<dbReference type="PANTHER" id="PTHR48079">
    <property type="entry name" value="PROTEIN YEEZ"/>
    <property type="match status" value="1"/>
</dbReference>
<evidence type="ECO:0000313" key="3">
    <source>
        <dbReference type="Proteomes" id="UP000645257"/>
    </source>
</evidence>
<organism evidence="2 3">
    <name type="scientific">Paludibacterium paludis</name>
    <dbReference type="NCBI Taxonomy" id="1225769"/>
    <lineage>
        <taxon>Bacteria</taxon>
        <taxon>Pseudomonadati</taxon>
        <taxon>Pseudomonadota</taxon>
        <taxon>Betaproteobacteria</taxon>
        <taxon>Neisseriales</taxon>
        <taxon>Chromobacteriaceae</taxon>
        <taxon>Paludibacterium</taxon>
    </lineage>
</organism>
<dbReference type="GO" id="GO:0004029">
    <property type="term" value="F:aldehyde dehydrogenase (NAD+) activity"/>
    <property type="evidence" value="ECO:0007669"/>
    <property type="project" value="TreeGrafter"/>
</dbReference>
<protein>
    <submittedName>
        <fullName evidence="2">NAD-dependent dehydratase</fullName>
    </submittedName>
</protein>
<dbReference type="AlphaFoldDB" id="A0A918P024"/>
<keyword evidence="3" id="KW-1185">Reference proteome</keyword>
<gene>
    <name evidence="2" type="ORF">GCM10011289_08150</name>
</gene>
<dbReference type="Pfam" id="PF13460">
    <property type="entry name" value="NAD_binding_10"/>
    <property type="match status" value="1"/>
</dbReference>
<dbReference type="Proteomes" id="UP000645257">
    <property type="component" value="Unassembled WGS sequence"/>
</dbReference>
<dbReference type="RefSeq" id="WP_189531478.1">
    <property type="nucleotide sequence ID" value="NZ_BMYX01000003.1"/>
</dbReference>
<reference evidence="2" key="1">
    <citation type="journal article" date="2014" name="Int. J. Syst. Evol. Microbiol.">
        <title>Complete genome sequence of Corynebacterium casei LMG S-19264T (=DSM 44701T), isolated from a smear-ripened cheese.</title>
        <authorList>
            <consortium name="US DOE Joint Genome Institute (JGI-PGF)"/>
            <person name="Walter F."/>
            <person name="Albersmeier A."/>
            <person name="Kalinowski J."/>
            <person name="Ruckert C."/>
        </authorList>
    </citation>
    <scope>NUCLEOTIDE SEQUENCE</scope>
    <source>
        <strain evidence="2">KCTC 32182</strain>
    </source>
</reference>
<reference evidence="2" key="2">
    <citation type="submission" date="2020-09" db="EMBL/GenBank/DDBJ databases">
        <authorList>
            <person name="Sun Q."/>
            <person name="Kim S."/>
        </authorList>
    </citation>
    <scope>NUCLEOTIDE SEQUENCE</scope>
    <source>
        <strain evidence="2">KCTC 32182</strain>
    </source>
</reference>
<evidence type="ECO:0000259" key="1">
    <source>
        <dbReference type="Pfam" id="PF13460"/>
    </source>
</evidence>
<comment type="caution">
    <text evidence="2">The sequence shown here is derived from an EMBL/GenBank/DDBJ whole genome shotgun (WGS) entry which is preliminary data.</text>
</comment>
<dbReference type="EMBL" id="BMYX01000003">
    <property type="protein sequence ID" value="GGY07939.1"/>
    <property type="molecule type" value="Genomic_DNA"/>
</dbReference>
<dbReference type="Gene3D" id="3.40.50.720">
    <property type="entry name" value="NAD(P)-binding Rossmann-like Domain"/>
    <property type="match status" value="1"/>
</dbReference>
<dbReference type="InterPro" id="IPR051783">
    <property type="entry name" value="NAD(P)-dependent_oxidoreduct"/>
</dbReference>
<feature type="domain" description="NAD(P)-binding" evidence="1">
    <location>
        <begin position="10"/>
        <end position="202"/>
    </location>
</feature>
<name>A0A918P024_9NEIS</name>
<proteinExistence type="predicted"/>
<accession>A0A918P024</accession>
<sequence length="299" mass="33290">MRTLLIAGFGDVAQRAMPTLIQRWRVIALVRRPETAALARKLGARPLLADLDDAKSLARAAALADALLYTAPPPQCGCHDTRLRKLLSALIKTEIIPQRVVYISTTGVYGDALGRWLDETSPLAPESDRARRRLDAETQIRRFAIRTGCSATILRAPGIYASERLPLARLESGPPLFEQADDSFGNHIHADDLAGIAIAALERLGGIRVYNACDDQPMLTGDWYDALADTFGRPRLVRADRDTVRKLASPAQWSFLRESRRLSNRRLSELRIRLRYPSVRDFLKEKSDAPSLAPRKVFG</sequence>
<dbReference type="PANTHER" id="PTHR48079:SF6">
    <property type="entry name" value="NAD(P)-BINDING DOMAIN-CONTAINING PROTEIN-RELATED"/>
    <property type="match status" value="1"/>
</dbReference>
<dbReference type="InterPro" id="IPR016040">
    <property type="entry name" value="NAD(P)-bd_dom"/>
</dbReference>
<evidence type="ECO:0000313" key="2">
    <source>
        <dbReference type="EMBL" id="GGY07939.1"/>
    </source>
</evidence>
<dbReference type="InterPro" id="IPR036291">
    <property type="entry name" value="NAD(P)-bd_dom_sf"/>
</dbReference>